<dbReference type="AlphaFoldDB" id="A0A0E9UX59"/>
<proteinExistence type="predicted"/>
<name>A0A0E9UX59_ANGAN</name>
<evidence type="ECO:0000313" key="1">
    <source>
        <dbReference type="EMBL" id="JAH70326.1"/>
    </source>
</evidence>
<protein>
    <submittedName>
        <fullName evidence="1">Uncharacterized protein</fullName>
    </submittedName>
</protein>
<accession>A0A0E9UX59</accession>
<dbReference type="EMBL" id="GBXM01038251">
    <property type="protein sequence ID" value="JAH70326.1"/>
    <property type="molecule type" value="Transcribed_RNA"/>
</dbReference>
<reference evidence="1" key="2">
    <citation type="journal article" date="2015" name="Fish Shellfish Immunol.">
        <title>Early steps in the European eel (Anguilla anguilla)-Vibrio vulnificus interaction in the gills: Role of the RtxA13 toxin.</title>
        <authorList>
            <person name="Callol A."/>
            <person name="Pajuelo D."/>
            <person name="Ebbesson L."/>
            <person name="Teles M."/>
            <person name="MacKenzie S."/>
            <person name="Amaro C."/>
        </authorList>
    </citation>
    <scope>NUCLEOTIDE SEQUENCE</scope>
</reference>
<sequence>MWVPERYRFSFVLWQGLLCSPCRLRILQ</sequence>
<organism evidence="1">
    <name type="scientific">Anguilla anguilla</name>
    <name type="common">European freshwater eel</name>
    <name type="synonym">Muraena anguilla</name>
    <dbReference type="NCBI Taxonomy" id="7936"/>
    <lineage>
        <taxon>Eukaryota</taxon>
        <taxon>Metazoa</taxon>
        <taxon>Chordata</taxon>
        <taxon>Craniata</taxon>
        <taxon>Vertebrata</taxon>
        <taxon>Euteleostomi</taxon>
        <taxon>Actinopterygii</taxon>
        <taxon>Neopterygii</taxon>
        <taxon>Teleostei</taxon>
        <taxon>Anguilliformes</taxon>
        <taxon>Anguillidae</taxon>
        <taxon>Anguilla</taxon>
    </lineage>
</organism>
<reference evidence="1" key="1">
    <citation type="submission" date="2014-11" db="EMBL/GenBank/DDBJ databases">
        <authorList>
            <person name="Amaro Gonzalez C."/>
        </authorList>
    </citation>
    <scope>NUCLEOTIDE SEQUENCE</scope>
</reference>